<evidence type="ECO:0000259" key="1">
    <source>
        <dbReference type="Pfam" id="PF09642"/>
    </source>
</evidence>
<dbReference type="Gene3D" id="6.20.120.10">
    <property type="match status" value="1"/>
</dbReference>
<feature type="domain" description="Bacillus phage SPbeta YonK" evidence="1">
    <location>
        <begin position="1"/>
        <end position="64"/>
    </location>
</feature>
<dbReference type="Pfam" id="PF09642">
    <property type="entry name" value="YonK"/>
    <property type="match status" value="1"/>
</dbReference>
<name>A0AA91Z2Z0_NIACI</name>
<accession>A0AA91Z2Z0</accession>
<dbReference type="Proteomes" id="UP000216961">
    <property type="component" value="Unassembled WGS sequence"/>
</dbReference>
<dbReference type="InterPro" id="IPR037261">
    <property type="entry name" value="YonK_sf"/>
</dbReference>
<gene>
    <name evidence="2" type="ORF">CHH57_01645</name>
</gene>
<dbReference type="EMBL" id="NPBQ01000013">
    <property type="protein sequence ID" value="PAD85041.1"/>
    <property type="molecule type" value="Genomic_DNA"/>
</dbReference>
<comment type="caution">
    <text evidence="2">The sequence shown here is derived from an EMBL/GenBank/DDBJ whole genome shotgun (WGS) entry which is preliminary data.</text>
</comment>
<reference evidence="2 3" key="1">
    <citation type="submission" date="2017-07" db="EMBL/GenBank/DDBJ databases">
        <title>Isolation and whole genome analysis of endospore-forming bacteria from heroin.</title>
        <authorList>
            <person name="Kalinowski J."/>
            <person name="Ahrens B."/>
            <person name="Al-Dilaimi A."/>
            <person name="Winkler A."/>
            <person name="Wibberg D."/>
            <person name="Schleenbecker U."/>
            <person name="Ruckert C."/>
            <person name="Wolfel R."/>
            <person name="Grass G."/>
        </authorList>
    </citation>
    <scope>NUCLEOTIDE SEQUENCE [LARGE SCALE GENOMIC DNA]</scope>
    <source>
        <strain evidence="2 3">7521-2</strain>
    </source>
</reference>
<dbReference type="InterPro" id="IPR018600">
    <property type="entry name" value="Phage_SP-beta_YonK"/>
</dbReference>
<protein>
    <recommendedName>
        <fullName evidence="1">Bacillus phage SPbeta YonK domain-containing protein</fullName>
    </recommendedName>
</protein>
<evidence type="ECO:0000313" key="3">
    <source>
        <dbReference type="Proteomes" id="UP000216961"/>
    </source>
</evidence>
<dbReference type="SUPFAM" id="SSF160570">
    <property type="entry name" value="YonK-like"/>
    <property type="match status" value="1"/>
</dbReference>
<organism evidence="2 3">
    <name type="scientific">Niallia circulans</name>
    <name type="common">Bacillus circulans</name>
    <dbReference type="NCBI Taxonomy" id="1397"/>
    <lineage>
        <taxon>Bacteria</taxon>
        <taxon>Bacillati</taxon>
        <taxon>Bacillota</taxon>
        <taxon>Bacilli</taxon>
        <taxon>Bacillales</taxon>
        <taxon>Bacillaceae</taxon>
        <taxon>Niallia</taxon>
    </lineage>
</organism>
<evidence type="ECO:0000313" key="2">
    <source>
        <dbReference type="EMBL" id="PAD85041.1"/>
    </source>
</evidence>
<dbReference type="AlphaFoldDB" id="A0AA91Z2Z0"/>
<dbReference type="RefSeq" id="WP_095328583.1">
    <property type="nucleotide sequence ID" value="NZ_NPBQ01000013.1"/>
</dbReference>
<sequence length="68" mass="7776">MAKKKNLDTKTSNRVGILNFEDFTVVNIDEKDGGEFTYDLKEMLKQFDGRKVSITVSYEDEAPVVEEV</sequence>
<proteinExistence type="predicted"/>